<reference evidence="3" key="1">
    <citation type="journal article" date="2014" name="Science">
        <title>Ancient hybridizations among the ancestral genomes of bread wheat.</title>
        <authorList>
            <consortium name="International Wheat Genome Sequencing Consortium,"/>
            <person name="Marcussen T."/>
            <person name="Sandve S.R."/>
            <person name="Heier L."/>
            <person name="Spannagl M."/>
            <person name="Pfeifer M."/>
            <person name="Jakobsen K.S."/>
            <person name="Wulff B.B."/>
            <person name="Steuernagel B."/>
            <person name="Mayer K.F."/>
            <person name="Olsen O.A."/>
        </authorList>
    </citation>
    <scope>NUCLEOTIDE SEQUENCE [LARGE SCALE GENOMIC DNA]</scope>
    <source>
        <strain evidence="3">cv. AL8/78</strain>
    </source>
</reference>
<dbReference type="EnsemblPlants" id="AET5Gv20925800.5">
    <property type="protein sequence ID" value="AET5Gv20925800.5"/>
    <property type="gene ID" value="AET5Gv20925800"/>
</dbReference>
<name>A0A453LW76_AEGTS</name>
<evidence type="ECO:0000256" key="1">
    <source>
        <dbReference type="SAM" id="Phobius"/>
    </source>
</evidence>
<reference evidence="2" key="4">
    <citation type="submission" date="2019-03" db="UniProtKB">
        <authorList>
            <consortium name="EnsemblPlants"/>
        </authorList>
    </citation>
    <scope>IDENTIFICATION</scope>
</reference>
<reference evidence="2" key="3">
    <citation type="journal article" date="2017" name="Nature">
        <title>Genome sequence of the progenitor of the wheat D genome Aegilops tauschii.</title>
        <authorList>
            <person name="Luo M.C."/>
            <person name="Gu Y.Q."/>
            <person name="Puiu D."/>
            <person name="Wang H."/>
            <person name="Twardziok S.O."/>
            <person name="Deal K.R."/>
            <person name="Huo N."/>
            <person name="Zhu T."/>
            <person name="Wang L."/>
            <person name="Wang Y."/>
            <person name="McGuire P.E."/>
            <person name="Liu S."/>
            <person name="Long H."/>
            <person name="Ramasamy R.K."/>
            <person name="Rodriguez J.C."/>
            <person name="Van S.L."/>
            <person name="Yuan L."/>
            <person name="Wang Z."/>
            <person name="Xia Z."/>
            <person name="Xiao L."/>
            <person name="Anderson O.D."/>
            <person name="Ouyang S."/>
            <person name="Liang Y."/>
            <person name="Zimin A.V."/>
            <person name="Pertea G."/>
            <person name="Qi P."/>
            <person name="Bennetzen J.L."/>
            <person name="Dai X."/>
            <person name="Dawson M.W."/>
            <person name="Muller H.G."/>
            <person name="Kugler K."/>
            <person name="Rivarola-Duarte L."/>
            <person name="Spannagl M."/>
            <person name="Mayer K.F.X."/>
            <person name="Lu F.H."/>
            <person name="Bevan M.W."/>
            <person name="Leroy P."/>
            <person name="Li P."/>
            <person name="You F.M."/>
            <person name="Sun Q."/>
            <person name="Liu Z."/>
            <person name="Lyons E."/>
            <person name="Wicker T."/>
            <person name="Salzberg S.L."/>
            <person name="Devos K.M."/>
            <person name="Dvorak J."/>
        </authorList>
    </citation>
    <scope>NUCLEOTIDE SEQUENCE [LARGE SCALE GENOMIC DNA]</scope>
    <source>
        <strain evidence="2">cv. AL8/78</strain>
    </source>
</reference>
<keyword evidence="3" id="KW-1185">Reference proteome</keyword>
<reference evidence="2" key="5">
    <citation type="journal article" date="2021" name="G3 (Bethesda)">
        <title>Aegilops tauschii genome assembly Aet v5.0 features greater sequence contiguity and improved annotation.</title>
        <authorList>
            <person name="Wang L."/>
            <person name="Zhu T."/>
            <person name="Rodriguez J.C."/>
            <person name="Deal K.R."/>
            <person name="Dubcovsky J."/>
            <person name="McGuire P.E."/>
            <person name="Lux T."/>
            <person name="Spannagl M."/>
            <person name="Mayer K.F.X."/>
            <person name="Baldrich P."/>
            <person name="Meyers B.C."/>
            <person name="Huo N."/>
            <person name="Gu Y.Q."/>
            <person name="Zhou H."/>
            <person name="Devos K.M."/>
            <person name="Bennetzen J.L."/>
            <person name="Unver T."/>
            <person name="Budak H."/>
            <person name="Gulick P.J."/>
            <person name="Galiba G."/>
            <person name="Kalapos B."/>
            <person name="Nelson D.R."/>
            <person name="Li P."/>
            <person name="You F.M."/>
            <person name="Luo M.C."/>
            <person name="Dvorak J."/>
        </authorList>
    </citation>
    <scope>NUCLEOTIDE SEQUENCE [LARGE SCALE GENOMIC DNA]</scope>
    <source>
        <strain evidence="2">cv. AL8/78</strain>
    </source>
</reference>
<accession>A0A453LW76</accession>
<protein>
    <submittedName>
        <fullName evidence="2">Uncharacterized protein</fullName>
    </submittedName>
</protein>
<feature type="transmembrane region" description="Helical" evidence="1">
    <location>
        <begin position="94"/>
        <end position="117"/>
    </location>
</feature>
<proteinExistence type="predicted"/>
<reference evidence="3" key="2">
    <citation type="journal article" date="2017" name="Nat. Plants">
        <title>The Aegilops tauschii genome reveals multiple impacts of transposons.</title>
        <authorList>
            <person name="Zhao G."/>
            <person name="Zou C."/>
            <person name="Li K."/>
            <person name="Wang K."/>
            <person name="Li T."/>
            <person name="Gao L."/>
            <person name="Zhang X."/>
            <person name="Wang H."/>
            <person name="Yang Z."/>
            <person name="Liu X."/>
            <person name="Jiang W."/>
            <person name="Mao L."/>
            <person name="Kong X."/>
            <person name="Jiao Y."/>
            <person name="Jia J."/>
        </authorList>
    </citation>
    <scope>NUCLEOTIDE SEQUENCE [LARGE SCALE GENOMIC DNA]</scope>
    <source>
        <strain evidence="3">cv. AL8/78</strain>
    </source>
</reference>
<dbReference type="Gramene" id="AET5Gv20925800.5">
    <property type="protein sequence ID" value="AET5Gv20925800.5"/>
    <property type="gene ID" value="AET5Gv20925800"/>
</dbReference>
<keyword evidence="1" id="KW-0812">Transmembrane</keyword>
<dbReference type="Proteomes" id="UP000015105">
    <property type="component" value="Chromosome 5D"/>
</dbReference>
<keyword evidence="1" id="KW-0472">Membrane</keyword>
<dbReference type="AlphaFoldDB" id="A0A453LW76"/>
<keyword evidence="1" id="KW-1133">Transmembrane helix</keyword>
<organism evidence="2 3">
    <name type="scientific">Aegilops tauschii subsp. strangulata</name>
    <name type="common">Goatgrass</name>
    <dbReference type="NCBI Taxonomy" id="200361"/>
    <lineage>
        <taxon>Eukaryota</taxon>
        <taxon>Viridiplantae</taxon>
        <taxon>Streptophyta</taxon>
        <taxon>Embryophyta</taxon>
        <taxon>Tracheophyta</taxon>
        <taxon>Spermatophyta</taxon>
        <taxon>Magnoliopsida</taxon>
        <taxon>Liliopsida</taxon>
        <taxon>Poales</taxon>
        <taxon>Poaceae</taxon>
        <taxon>BOP clade</taxon>
        <taxon>Pooideae</taxon>
        <taxon>Triticodae</taxon>
        <taxon>Triticeae</taxon>
        <taxon>Triticinae</taxon>
        <taxon>Aegilops</taxon>
    </lineage>
</organism>
<evidence type="ECO:0000313" key="2">
    <source>
        <dbReference type="EnsemblPlants" id="AET5Gv20925800.5"/>
    </source>
</evidence>
<evidence type="ECO:0000313" key="3">
    <source>
        <dbReference type="Proteomes" id="UP000015105"/>
    </source>
</evidence>
<sequence>LLQTPREKGAAAARSWRHRCKGIGGDSHGADGRAGDGVSVMGVGRRTEVTPSISGLALSGPAGRFQMRRVLMGPAMGAQVSAASFLRRAPPLHVWASTYSMFAICPMAFLVCLYHFFHLNF</sequence>